<dbReference type="RefSeq" id="WP_404632948.1">
    <property type="nucleotide sequence ID" value="NZ_JADIKM010000003.1"/>
</dbReference>
<dbReference type="Gene3D" id="3.40.50.720">
    <property type="entry name" value="NAD(P)-binding Rossmann-like Domain"/>
    <property type="match status" value="1"/>
</dbReference>
<comment type="caution">
    <text evidence="2">The sequence shown here is derived from an EMBL/GenBank/DDBJ whole genome shotgun (WGS) entry which is preliminary data.</text>
</comment>
<accession>A0ABW8JU57</accession>
<evidence type="ECO:0000313" key="2">
    <source>
        <dbReference type="EMBL" id="MFK2904433.1"/>
    </source>
</evidence>
<evidence type="ECO:0000313" key="3">
    <source>
        <dbReference type="Proteomes" id="UP001620460"/>
    </source>
</evidence>
<dbReference type="Proteomes" id="UP001620460">
    <property type="component" value="Unassembled WGS sequence"/>
</dbReference>
<protein>
    <submittedName>
        <fullName evidence="2">NAD(P)H-binding protein</fullName>
    </submittedName>
</protein>
<dbReference type="SUPFAM" id="SSF51735">
    <property type="entry name" value="NAD(P)-binding Rossmann-fold domains"/>
    <property type="match status" value="1"/>
</dbReference>
<name>A0ABW8JU57_9GAMM</name>
<dbReference type="PANTHER" id="PTHR14097:SF8">
    <property type="entry name" value="NAD(P)-BINDING DOMAIN-CONTAINING PROTEIN"/>
    <property type="match status" value="1"/>
</dbReference>
<dbReference type="Pfam" id="PF13460">
    <property type="entry name" value="NAD_binding_10"/>
    <property type="match status" value="1"/>
</dbReference>
<reference evidence="2 3" key="1">
    <citation type="submission" date="2020-10" db="EMBL/GenBank/DDBJ databases">
        <title>Phylogeny of dyella-like bacteria.</title>
        <authorList>
            <person name="Fu J."/>
        </authorList>
    </citation>
    <scope>NUCLEOTIDE SEQUENCE [LARGE SCALE GENOMIC DNA]</scope>
    <source>
        <strain evidence="2 3">Gsoil3046</strain>
    </source>
</reference>
<evidence type="ECO:0000259" key="1">
    <source>
        <dbReference type="Pfam" id="PF13460"/>
    </source>
</evidence>
<dbReference type="EMBL" id="JADIKM010000003">
    <property type="protein sequence ID" value="MFK2904433.1"/>
    <property type="molecule type" value="Genomic_DNA"/>
</dbReference>
<keyword evidence="3" id="KW-1185">Reference proteome</keyword>
<feature type="domain" description="NAD(P)-binding" evidence="1">
    <location>
        <begin position="7"/>
        <end position="124"/>
    </location>
</feature>
<dbReference type="InterPro" id="IPR036291">
    <property type="entry name" value="NAD(P)-bd_dom_sf"/>
</dbReference>
<proteinExistence type="predicted"/>
<dbReference type="InterPro" id="IPR016040">
    <property type="entry name" value="NAD(P)-bd_dom"/>
</dbReference>
<gene>
    <name evidence="2" type="ORF">ISP17_10685</name>
</gene>
<organism evidence="2 3">
    <name type="scientific">Dyella ginsengisoli</name>
    <dbReference type="NCBI Taxonomy" id="363848"/>
    <lineage>
        <taxon>Bacteria</taxon>
        <taxon>Pseudomonadati</taxon>
        <taxon>Pseudomonadota</taxon>
        <taxon>Gammaproteobacteria</taxon>
        <taxon>Lysobacterales</taxon>
        <taxon>Rhodanobacteraceae</taxon>
        <taxon>Dyella</taxon>
    </lineage>
</organism>
<dbReference type="PANTHER" id="PTHR14097">
    <property type="entry name" value="OXIDOREDUCTASE HTATIP2"/>
    <property type="match status" value="1"/>
</dbReference>
<sequence length="229" mass="25031">MKVLLFGATGMVGQAALRACLQAEDAGEVVAVVRTPSGQHHPKLRELQHDDLWHPQPLVDRLEGFDACFFCIGKTSAGMDEAQYAHFTHDMTLAVAQMLAPLNPGMTFVYVSGAGADSSERGRVMWARVRGRTENALRRLPFKAAYAIRPGVIQPLHGIVSKTGSYRWFYRLAAPLLPLLHRWMPNTVLSTDVIGCALLTLARSGWPMPVLEARDIAAAARADTQRGSA</sequence>